<name>A0AA38WFD1_9ASTR</name>
<dbReference type="AlphaFoldDB" id="A0AA38WFD1"/>
<evidence type="ECO:0000313" key="4">
    <source>
        <dbReference type="Proteomes" id="UP001172457"/>
    </source>
</evidence>
<sequence length="171" mass="18833">MAPNLSPYNPTTGIYTSTRPPVTLPPSPATSITDFLFRNLETHSDRPALIDPHSDRIVTFSDLKQSVSVLARFLSRTHNVSRGDVVLVFAPNSVRFPVAFFALASIGAITTTANPVYTVNELAHQINDSKPKLIITVDQLRSKVNGFGIPILDLEKENYSDKLIQKSSDRV</sequence>
<dbReference type="GO" id="GO:0016405">
    <property type="term" value="F:CoA-ligase activity"/>
    <property type="evidence" value="ECO:0007669"/>
    <property type="project" value="TreeGrafter"/>
</dbReference>
<protein>
    <recommendedName>
        <fullName evidence="2">AMP-dependent synthetase/ligase domain-containing protein</fullName>
    </recommendedName>
</protein>
<organism evidence="3 4">
    <name type="scientific">Centaurea solstitialis</name>
    <name type="common">yellow star-thistle</name>
    <dbReference type="NCBI Taxonomy" id="347529"/>
    <lineage>
        <taxon>Eukaryota</taxon>
        <taxon>Viridiplantae</taxon>
        <taxon>Streptophyta</taxon>
        <taxon>Embryophyta</taxon>
        <taxon>Tracheophyta</taxon>
        <taxon>Spermatophyta</taxon>
        <taxon>Magnoliopsida</taxon>
        <taxon>eudicotyledons</taxon>
        <taxon>Gunneridae</taxon>
        <taxon>Pentapetalae</taxon>
        <taxon>asterids</taxon>
        <taxon>campanulids</taxon>
        <taxon>Asterales</taxon>
        <taxon>Asteraceae</taxon>
        <taxon>Carduoideae</taxon>
        <taxon>Cardueae</taxon>
        <taxon>Centaureinae</taxon>
        <taxon>Centaurea</taxon>
    </lineage>
</organism>
<feature type="domain" description="AMP-dependent synthetase/ligase" evidence="2">
    <location>
        <begin position="37"/>
        <end position="140"/>
    </location>
</feature>
<dbReference type="EMBL" id="JARYMX010000003">
    <property type="protein sequence ID" value="KAJ9559192.1"/>
    <property type="molecule type" value="Genomic_DNA"/>
</dbReference>
<keyword evidence="1" id="KW-0436">Ligase</keyword>
<comment type="caution">
    <text evidence="3">The sequence shown here is derived from an EMBL/GenBank/DDBJ whole genome shotgun (WGS) entry which is preliminary data.</text>
</comment>
<dbReference type="PANTHER" id="PTHR24096:SF417">
    <property type="entry name" value="AMP-DEPENDENT SYNTHETASE_LIGASE"/>
    <property type="match status" value="1"/>
</dbReference>
<dbReference type="Gene3D" id="3.40.50.12780">
    <property type="entry name" value="N-terminal domain of ligase-like"/>
    <property type="match status" value="1"/>
</dbReference>
<reference evidence="3" key="1">
    <citation type="submission" date="2023-03" db="EMBL/GenBank/DDBJ databases">
        <title>Chromosome-scale reference genome and RAD-based genetic map of yellow starthistle (Centaurea solstitialis) reveal putative structural variation and QTLs associated with invader traits.</title>
        <authorList>
            <person name="Reatini B."/>
            <person name="Cang F.A."/>
            <person name="Jiang Q."/>
            <person name="Mckibben M.T.W."/>
            <person name="Barker M.S."/>
            <person name="Rieseberg L.H."/>
            <person name="Dlugosch K.M."/>
        </authorList>
    </citation>
    <scope>NUCLEOTIDE SEQUENCE</scope>
    <source>
        <strain evidence="3">CAN-66</strain>
        <tissue evidence="3">Leaf</tissue>
    </source>
</reference>
<keyword evidence="4" id="KW-1185">Reference proteome</keyword>
<dbReference type="PANTHER" id="PTHR24096">
    <property type="entry name" value="LONG-CHAIN-FATTY-ACID--COA LIGASE"/>
    <property type="match status" value="1"/>
</dbReference>
<dbReference type="SUPFAM" id="SSF56801">
    <property type="entry name" value="Acetyl-CoA synthetase-like"/>
    <property type="match status" value="1"/>
</dbReference>
<evidence type="ECO:0000259" key="2">
    <source>
        <dbReference type="Pfam" id="PF00501"/>
    </source>
</evidence>
<accession>A0AA38WFD1</accession>
<dbReference type="Proteomes" id="UP001172457">
    <property type="component" value="Chromosome 3"/>
</dbReference>
<dbReference type="InterPro" id="IPR042099">
    <property type="entry name" value="ANL_N_sf"/>
</dbReference>
<dbReference type="InterPro" id="IPR000873">
    <property type="entry name" value="AMP-dep_synth/lig_dom"/>
</dbReference>
<dbReference type="Pfam" id="PF00501">
    <property type="entry name" value="AMP-binding"/>
    <property type="match status" value="1"/>
</dbReference>
<evidence type="ECO:0000256" key="1">
    <source>
        <dbReference type="ARBA" id="ARBA00022598"/>
    </source>
</evidence>
<evidence type="ECO:0000313" key="3">
    <source>
        <dbReference type="EMBL" id="KAJ9559192.1"/>
    </source>
</evidence>
<gene>
    <name evidence="3" type="ORF">OSB04_013806</name>
</gene>
<proteinExistence type="predicted"/>